<gene>
    <name evidence="7" type="ORF">NEF87_000756</name>
</gene>
<evidence type="ECO:0000256" key="1">
    <source>
        <dbReference type="ARBA" id="ARBA00022741"/>
    </source>
</evidence>
<evidence type="ECO:0000259" key="6">
    <source>
        <dbReference type="PROSITE" id="PS51194"/>
    </source>
</evidence>
<dbReference type="InterPro" id="IPR057342">
    <property type="entry name" value="DEXDc_RapA"/>
</dbReference>
<sequence>MIKSNFNVCPYCHSPLAKTYGLKVERCSNKDCRSHVFIVGNRVHCPQRTELGIGRITDIIPIKAKSTNESNPTLFHAQSHKKSNKIISFEGNSDKDLLSLIDKKKFNQFLVEFTAFLEKPLFREDISHFLWDLDKEIRFKDGIGVIIGRNLAHPTGLIHYTLLLPDGTKKTVAEIDIISELESPLNEFLKGNQDGTYQFLLRYWGAQIYSLYTSNLLKIITHSRLSLLPHQIAVAHHLLDIGQARYILADEVGLGKTIEAGIYVKEMIARNLATRVLIITPASIVGQWEFELENKFNIKFTRLKSKIVKNLKINYQSGNFFNSQTGQDLTLCTVTLQYARLPQCAKLLTRIEWDIVIFDEAHHLRRYLANQKTEQYRTTLAYELAQNLSAKTRSLLLLTATPIQLHSFDLFSLIQLLNPYEFPNFDSFEAERKKISLLNLVVKNLQLFTSINSYERDALVYQIQSFHIKITETELNEKLRFESFRREIIAKLEKRHFLSRYVIRNRRRVVFPDNPIKRIPQIIDVDLTKDELEVYNKIHLYLAKIYSQNYETGPSGMGFVMVILQKLLTSSVPAILKSLKKRILYLEENKETLLKLGMEQEAQREFTEDESSMDLAWGLDELDVEDRMVIQARKRKMIPKKKGPSLDINEHIRILKEFVQDLESLDYDSKASRLLEIVKSVIKTDPKEKFIIFTQFKKTLFYLQDLIEKEGIKVAPFHGDLTESQKMASVSSFRHDIPILLSTEIGGEGRNFQFCHIIVNYDLPWNPMRLEQRIGRLDRFGQTKDILIFNFYIKDTVESSIITAISERIHLFEESIGALEPILGSLEGQITSLVLKEDESPMKFRLDEVISKTSNKIDEVYDKLEDLILDKRSFQYDYISRDLSKKELLTGIDIHIFLDIFVRYVTNDPNFRIQYPEFQMDLNLVQKPHDIGVWLIKFSEALRRTLRIPHRRYEGVFDIDLARKQEEFDFFSLGHPLVMNLIDWSQKSDFGGNSCQLTIDIKQWASLFIYPYGSRIPKDELDIFKRLLRFEVGLNLFLFEIEFLGVIIEKSVIPIFITDDLELLPILGRFISKPHNFAKILQFNAPSLDLAHLSISREKLERCLESAKQSTKNQISEKAQRLIKLNKEKYLSQKMRVLKNANFKKKFAETQMKLTENALRAKKLKLPTERQRQNLDQLSDPVRKKRRIKQFMRVEKEVQYYENEIERWSQILENLEFDVPQQLKRLKKHRKLLINANFLSYARINLI</sequence>
<dbReference type="InterPro" id="IPR014001">
    <property type="entry name" value="Helicase_ATP-bd"/>
</dbReference>
<accession>A0ABY6HLT4</accession>
<dbReference type="InterPro" id="IPR000330">
    <property type="entry name" value="SNF2_N"/>
</dbReference>
<keyword evidence="3" id="KW-0347">Helicase</keyword>
<feature type="domain" description="Helicase C-terminal" evidence="6">
    <location>
        <begin position="676"/>
        <end position="827"/>
    </location>
</feature>
<dbReference type="SUPFAM" id="SSF52540">
    <property type="entry name" value="P-loop containing nucleoside triphosphate hydrolases"/>
    <property type="match status" value="2"/>
</dbReference>
<keyword evidence="8" id="KW-1185">Reference proteome</keyword>
<evidence type="ECO:0000256" key="2">
    <source>
        <dbReference type="ARBA" id="ARBA00022801"/>
    </source>
</evidence>
<dbReference type="Proteomes" id="UP001208689">
    <property type="component" value="Chromosome"/>
</dbReference>
<dbReference type="PANTHER" id="PTHR45766:SF6">
    <property type="entry name" value="SWI_SNF-RELATED MATRIX-ASSOCIATED ACTIN-DEPENDENT REGULATOR OF CHROMATIN SUBFAMILY A-LIKE PROTEIN 1"/>
    <property type="match status" value="1"/>
</dbReference>
<reference evidence="7" key="1">
    <citation type="submission" date="2022-09" db="EMBL/GenBank/DDBJ databases">
        <title>Actin cytoskeleton and complex cell architecture in an #Asgard archaeon.</title>
        <authorList>
            <person name="Ponce Toledo R.I."/>
            <person name="Schleper C."/>
            <person name="Rodrigues Oliveira T."/>
            <person name="Wollweber F."/>
            <person name="Xu J."/>
            <person name="Rittmann S."/>
            <person name="Klingl A."/>
            <person name="Pilhofer M."/>
        </authorList>
    </citation>
    <scope>NUCLEOTIDE SEQUENCE</scope>
    <source>
        <strain evidence="7">B-35</strain>
    </source>
</reference>
<keyword evidence="4" id="KW-0067">ATP-binding</keyword>
<dbReference type="EC" id="3.6.4.-" evidence="7"/>
<dbReference type="Pfam" id="PF00271">
    <property type="entry name" value="Helicase_C"/>
    <property type="match status" value="1"/>
</dbReference>
<dbReference type="Gene3D" id="3.40.50.10810">
    <property type="entry name" value="Tandem AAA-ATPase domain"/>
    <property type="match status" value="1"/>
</dbReference>
<evidence type="ECO:0000313" key="7">
    <source>
        <dbReference type="EMBL" id="UYP44471.1"/>
    </source>
</evidence>
<dbReference type="PROSITE" id="PS51194">
    <property type="entry name" value="HELICASE_CTER"/>
    <property type="match status" value="1"/>
</dbReference>
<dbReference type="SMART" id="SM00487">
    <property type="entry name" value="DEXDc"/>
    <property type="match status" value="1"/>
</dbReference>
<dbReference type="Pfam" id="PF00176">
    <property type="entry name" value="SNF2-rel_dom"/>
    <property type="match status" value="1"/>
</dbReference>
<protein>
    <submittedName>
        <fullName evidence="7">RNA polymerase-associated protein RapA</fullName>
        <ecNumber evidence="7">3.6.4.-</ecNumber>
    </submittedName>
</protein>
<evidence type="ECO:0000256" key="3">
    <source>
        <dbReference type="ARBA" id="ARBA00022806"/>
    </source>
</evidence>
<keyword evidence="1" id="KW-0547">Nucleotide-binding</keyword>
<dbReference type="Gene3D" id="3.40.50.300">
    <property type="entry name" value="P-loop containing nucleotide triphosphate hydrolases"/>
    <property type="match status" value="1"/>
</dbReference>
<dbReference type="EMBL" id="CP104013">
    <property type="protein sequence ID" value="UYP44471.1"/>
    <property type="molecule type" value="Genomic_DNA"/>
</dbReference>
<dbReference type="InterPro" id="IPR049730">
    <property type="entry name" value="SNF2/RAD54-like_C"/>
</dbReference>
<dbReference type="InterPro" id="IPR038718">
    <property type="entry name" value="SNF2-like_sf"/>
</dbReference>
<proteinExistence type="predicted"/>
<dbReference type="InterPro" id="IPR027417">
    <property type="entry name" value="P-loop_NTPase"/>
</dbReference>
<dbReference type="PROSITE" id="PS51192">
    <property type="entry name" value="HELICASE_ATP_BIND_1"/>
    <property type="match status" value="1"/>
</dbReference>
<dbReference type="GO" id="GO:0016787">
    <property type="term" value="F:hydrolase activity"/>
    <property type="evidence" value="ECO:0007669"/>
    <property type="project" value="UniProtKB-KW"/>
</dbReference>
<dbReference type="SMART" id="SM00490">
    <property type="entry name" value="HELICc"/>
    <property type="match status" value="1"/>
</dbReference>
<evidence type="ECO:0000313" key="8">
    <source>
        <dbReference type="Proteomes" id="UP001208689"/>
    </source>
</evidence>
<evidence type="ECO:0000259" key="5">
    <source>
        <dbReference type="PROSITE" id="PS51192"/>
    </source>
</evidence>
<dbReference type="InterPro" id="IPR001650">
    <property type="entry name" value="Helicase_C-like"/>
</dbReference>
<dbReference type="CDD" id="cd18793">
    <property type="entry name" value="SF2_C_SNF"/>
    <property type="match status" value="1"/>
</dbReference>
<name>A0ABY6HLT4_9ARCH</name>
<feature type="domain" description="Helicase ATP-binding" evidence="5">
    <location>
        <begin position="237"/>
        <end position="420"/>
    </location>
</feature>
<keyword evidence="2 7" id="KW-0378">Hydrolase</keyword>
<dbReference type="CDD" id="cd18011">
    <property type="entry name" value="DEXDc_RapA"/>
    <property type="match status" value="1"/>
</dbReference>
<organism evidence="7 8">
    <name type="scientific">Candidatus Lokiarchaeum ossiferum</name>
    <dbReference type="NCBI Taxonomy" id="2951803"/>
    <lineage>
        <taxon>Archaea</taxon>
        <taxon>Promethearchaeati</taxon>
        <taxon>Promethearchaeota</taxon>
        <taxon>Promethearchaeia</taxon>
        <taxon>Promethearchaeales</taxon>
        <taxon>Promethearchaeaceae</taxon>
        <taxon>Candidatus Lokiarchaeum</taxon>
    </lineage>
</organism>
<dbReference type="PANTHER" id="PTHR45766">
    <property type="entry name" value="DNA ANNEALING HELICASE AND ENDONUCLEASE ZRANB3 FAMILY MEMBER"/>
    <property type="match status" value="1"/>
</dbReference>
<evidence type="ECO:0000256" key="4">
    <source>
        <dbReference type="ARBA" id="ARBA00022840"/>
    </source>
</evidence>